<evidence type="ECO:0000256" key="8">
    <source>
        <dbReference type="ARBA" id="ARBA00023034"/>
    </source>
</evidence>
<comment type="subcellular location">
    <subcellularLocation>
        <location evidence="2">Cytoplasmic vesicle</location>
        <location evidence="2">COPI-coated vesicle membrane</location>
        <topology evidence="2">Peripheral membrane protein</topology>
        <orientation evidence="2">Cytoplasmic side</orientation>
    </subcellularLocation>
    <subcellularLocation>
        <location evidence="1">Golgi apparatus membrane</location>
        <topology evidence="1">Peripheral membrane protein</topology>
        <orientation evidence="1">Cytoplasmic side</orientation>
    </subcellularLocation>
</comment>
<accession>A0ABP0R7H0</accession>
<dbReference type="InterPro" id="IPR001584">
    <property type="entry name" value="Integrase_cat-core"/>
</dbReference>
<keyword evidence="14" id="KW-1185">Reference proteome</keyword>
<dbReference type="PANTHER" id="PTHR10635:SF0">
    <property type="entry name" value="COATOMER SUBUNIT BETA"/>
    <property type="match status" value="1"/>
</dbReference>
<dbReference type="InterPro" id="IPR029446">
    <property type="entry name" value="COPB1_appendage_platform_dom"/>
</dbReference>
<keyword evidence="3" id="KW-0813">Transport</keyword>
<keyword evidence="7" id="KW-0653">Protein transport</keyword>
<dbReference type="InterPro" id="IPR011710">
    <property type="entry name" value="Coatomer_bsu_C"/>
</dbReference>
<feature type="region of interest" description="Disordered" evidence="11">
    <location>
        <begin position="682"/>
        <end position="722"/>
    </location>
</feature>
<evidence type="ECO:0000256" key="11">
    <source>
        <dbReference type="SAM" id="MobiDB-lite"/>
    </source>
</evidence>
<sequence length="1581" mass="175556">MRYDLTAKDSEMDGHMTHGWTQQEIAAAQEGGFMTPEKMRRLNWEVQGDLRQDEEDLLKGPQVARQAKLRGHRAATSMSLESGWDFQKAEDRKACIRKVMEEDPFCLVLAFPCGPWSPLTRLRASSTLDERRQQGRVLLNFALLLARIRMKRGAHVLLENPRCSLAWSLPELAQFVEQPNIECVDFDQCAFKLRSVDGLLHKKPTRIATSSSCIADELQGMVCSRDHAHQPVIGGSKITSRAGHYPVALAKAIVRGLEKQFHVDHGRCREVLAVDGAEEERSDDGGDSVMDPFNSESEISSMDEEGSSETKIPSAIRLAVKRLRTLDTALVLSGAPKEVVLAAKSLKCSICDEKKRPKSRRPTSLPTPKDVSDQVHLDIFESVDVSEQRFYIVHCIDWTSRFQMAEVLETKDSDSIVNWFQERWMSIFGPPRVIVADQGREFVSWVFQEMCDRHSILLHHIPVQAPWCNGVCERGGGILKGLLECCVKSRSVAGLADMKVALQECVLAYNADINELGVSPAQAAIGRQPRMIGDVLGNFGQRLAEHGLIDGRPSLARQVALRETARIAMTRLHFSKWIRKAELARSRSSTMTQQLEPGDIVYFWREPKYNSRTSPSKKRLSLRRWRGPALLVALEGHNAGYVSFKGQLSKQISADVIQALDGSRLDFGSELPASNLSRRASAMSSAARAHSRQSSGAAPGTPVPALITGASQVPGTPPLSSRMEESVEAARELEAMGRKRAAELEAETLREGSGFEAHVATTVLKSILKTKNDLVSQYAKAHKNDSPVEPQSPHYVDTLEADIRDGLMHPLKAIQQQVDRDKQSPELVEVQDHGSWSGQWPLPSRSSWMAHETCCALWPSGGHEVNAAKTARREVKWRNIPLHERDAYRQAAETGWKVQTDNGAFEILTDAEAHKVRARLKAAGQLNKILTPRYIYTDKNDGLRSDSNPLPLLANARVVIPGYQDETAYAVRKDAPTSSRCSQHILFITAAAKGWTLWSADVKSAFLKGELFQEGERELYIGNIRATSPDEPLLPFSPHGLAKVRKGVFGLADSPRRWYLRLNKSLTKLGWLRSSMDAAQWFLKSPDGTLDGIVVSHVDDLLRAGTAKAHATLKALGEELGFGSLETGSFTYCGKLVQQLPEKSIEVSVRAYHENMQPVSVPIHRKKQLDAQLTPSEHRQFDNELQAEWRILEDKVRDGKLEKIGGEKCDSAVRLSQCIRAFAVLGKSQLSPAQLAAAQLVQGDWSGSQGRAQLAKVLELASQNSEWALGQEEEVQEKSVAPDECIVFRQLRERKGGAGPTGGMDDDEDFHAARGATIAQAAADGALFAERLAKVQQMTGLADPVYVEAFLQVHSFDLMLELLVVNRTNETLQNVLVELSTQGDLKLVDRPSAVTLSAGQQMTLHASIKVASTETGIIFGYVTFEKKSAADKECSVLNELHVDILDYIERSWINELAFRTMWSEFEWENKVNINTSITEVGTFLEHIMRNTNMSIVGSEKNQKKGKLTAEDVQDMLRDADALANISIEKLPDGKLTGGTASRWNDGVLIPKSRSRSFFWAVVHWGRKEDSIKKKSQAKQNT</sequence>
<evidence type="ECO:0000256" key="4">
    <source>
        <dbReference type="ARBA" id="ARBA00022490"/>
    </source>
</evidence>
<gene>
    <name evidence="13" type="ORF">CCMP2556_LOCUS45889</name>
</gene>
<dbReference type="InterPro" id="IPR013103">
    <property type="entry name" value="RVT_2"/>
</dbReference>
<feature type="compositionally biased region" description="Low complexity" evidence="11">
    <location>
        <begin position="682"/>
        <end position="698"/>
    </location>
</feature>
<evidence type="ECO:0000256" key="6">
    <source>
        <dbReference type="ARBA" id="ARBA00022892"/>
    </source>
</evidence>
<dbReference type="InterPro" id="IPR012337">
    <property type="entry name" value="RNaseH-like_sf"/>
</dbReference>
<dbReference type="PROSITE" id="PS50994">
    <property type="entry name" value="INTEGRASE"/>
    <property type="match status" value="1"/>
</dbReference>
<evidence type="ECO:0000256" key="5">
    <source>
        <dbReference type="ARBA" id="ARBA00022737"/>
    </source>
</evidence>
<evidence type="ECO:0000313" key="13">
    <source>
        <dbReference type="EMBL" id="CAK9096528.1"/>
    </source>
</evidence>
<keyword evidence="6" id="KW-0931">ER-Golgi transport</keyword>
<name>A0ABP0R7H0_9DINO</name>
<dbReference type="SUPFAM" id="SSF53098">
    <property type="entry name" value="Ribonuclease H-like"/>
    <property type="match status" value="1"/>
</dbReference>
<reference evidence="13 14" key="1">
    <citation type="submission" date="2024-02" db="EMBL/GenBank/DDBJ databases">
        <authorList>
            <person name="Chen Y."/>
            <person name="Shah S."/>
            <person name="Dougan E. K."/>
            <person name="Thang M."/>
            <person name="Chan C."/>
        </authorList>
    </citation>
    <scope>NUCLEOTIDE SEQUENCE [LARGE SCALE GENOMIC DNA]</scope>
</reference>
<feature type="region of interest" description="Disordered" evidence="11">
    <location>
        <begin position="274"/>
        <end position="311"/>
    </location>
</feature>
<proteinExistence type="predicted"/>
<feature type="compositionally biased region" description="Acidic residues" evidence="11">
    <location>
        <begin position="276"/>
        <end position="286"/>
    </location>
</feature>
<dbReference type="Pfam" id="PF07727">
    <property type="entry name" value="RVT_2"/>
    <property type="match status" value="1"/>
</dbReference>
<keyword evidence="9" id="KW-0472">Membrane</keyword>
<dbReference type="Gene3D" id="3.30.420.10">
    <property type="entry name" value="Ribonuclease H-like superfamily/Ribonuclease H"/>
    <property type="match status" value="1"/>
</dbReference>
<dbReference type="PANTHER" id="PTHR10635">
    <property type="entry name" value="COATOMER SUBUNIT BETA"/>
    <property type="match status" value="1"/>
</dbReference>
<organism evidence="13 14">
    <name type="scientific">Durusdinium trenchii</name>
    <dbReference type="NCBI Taxonomy" id="1381693"/>
    <lineage>
        <taxon>Eukaryota</taxon>
        <taxon>Sar</taxon>
        <taxon>Alveolata</taxon>
        <taxon>Dinophyceae</taxon>
        <taxon>Suessiales</taxon>
        <taxon>Symbiodiniaceae</taxon>
        <taxon>Durusdinium</taxon>
    </lineage>
</organism>
<evidence type="ECO:0000313" key="14">
    <source>
        <dbReference type="Proteomes" id="UP001642484"/>
    </source>
</evidence>
<evidence type="ECO:0000256" key="9">
    <source>
        <dbReference type="ARBA" id="ARBA00023136"/>
    </source>
</evidence>
<evidence type="ECO:0000256" key="3">
    <source>
        <dbReference type="ARBA" id="ARBA00022448"/>
    </source>
</evidence>
<keyword evidence="10" id="KW-0968">Cytoplasmic vesicle</keyword>
<evidence type="ECO:0000256" key="1">
    <source>
        <dbReference type="ARBA" id="ARBA00004255"/>
    </source>
</evidence>
<evidence type="ECO:0000259" key="12">
    <source>
        <dbReference type="PROSITE" id="PS50994"/>
    </source>
</evidence>
<feature type="domain" description="Integrase catalytic" evidence="12">
    <location>
        <begin position="364"/>
        <end position="528"/>
    </location>
</feature>
<keyword evidence="8" id="KW-0333">Golgi apparatus</keyword>
<dbReference type="Pfam" id="PF07718">
    <property type="entry name" value="Coatamer_beta_C"/>
    <property type="match status" value="1"/>
</dbReference>
<evidence type="ECO:0000256" key="7">
    <source>
        <dbReference type="ARBA" id="ARBA00022927"/>
    </source>
</evidence>
<dbReference type="Pfam" id="PF00665">
    <property type="entry name" value="rve"/>
    <property type="match status" value="1"/>
</dbReference>
<dbReference type="InterPro" id="IPR036397">
    <property type="entry name" value="RNaseH_sf"/>
</dbReference>
<keyword evidence="5" id="KW-0677">Repeat</keyword>
<evidence type="ECO:0000256" key="2">
    <source>
        <dbReference type="ARBA" id="ARBA00004347"/>
    </source>
</evidence>
<protein>
    <recommendedName>
        <fullName evidence="12">Integrase catalytic domain-containing protein</fullName>
    </recommendedName>
</protein>
<dbReference type="InterPro" id="IPR016460">
    <property type="entry name" value="COPB1"/>
</dbReference>
<dbReference type="Pfam" id="PF14806">
    <property type="entry name" value="Coatomer_b_Cpla"/>
    <property type="match status" value="1"/>
</dbReference>
<comment type="caution">
    <text evidence="13">The sequence shown here is derived from an EMBL/GenBank/DDBJ whole genome shotgun (WGS) entry which is preliminary data.</text>
</comment>
<dbReference type="Proteomes" id="UP001642484">
    <property type="component" value="Unassembled WGS sequence"/>
</dbReference>
<dbReference type="EMBL" id="CAXAMN010025617">
    <property type="protein sequence ID" value="CAK9096528.1"/>
    <property type="molecule type" value="Genomic_DNA"/>
</dbReference>
<keyword evidence="4" id="KW-0963">Cytoplasm</keyword>
<evidence type="ECO:0000256" key="10">
    <source>
        <dbReference type="ARBA" id="ARBA00023329"/>
    </source>
</evidence>